<evidence type="ECO:0000313" key="7">
    <source>
        <dbReference type="EMBL" id="TFK23216.1"/>
    </source>
</evidence>
<dbReference type="AlphaFoldDB" id="A0A5C3KRY6"/>
<evidence type="ECO:0000256" key="3">
    <source>
        <dbReference type="ARBA" id="ARBA00022692"/>
    </source>
</evidence>
<proteinExistence type="inferred from homology"/>
<keyword evidence="8" id="KW-1185">Reference proteome</keyword>
<evidence type="ECO:0000256" key="2">
    <source>
        <dbReference type="ARBA" id="ARBA00006325"/>
    </source>
</evidence>
<dbReference type="STRING" id="230819.A0A5C3KRY6"/>
<dbReference type="Proteomes" id="UP000307440">
    <property type="component" value="Unassembled WGS sequence"/>
</dbReference>
<name>A0A5C3KRY6_COPMA</name>
<keyword evidence="5 6" id="KW-0472">Membrane</keyword>
<evidence type="ECO:0000256" key="6">
    <source>
        <dbReference type="SAM" id="Phobius"/>
    </source>
</evidence>
<protein>
    <recommendedName>
        <fullName evidence="9">Integral membrane protein</fullName>
    </recommendedName>
</protein>
<sequence length="194" mass="21216">MGSVYQTPGWPSLYNPGLEILNIEHSEPTQPGGAYLQHPSDVFRFTLYWTLIFNTPLSFICGAYAFWNYSFPPSTRPAGQSLSTNSYGKSTYHLVPLTPASPVTLNNWEAPAPSKLPRINERRSRVAFAVIVLLAFLVFSLAGSVVASAVLGFAVTGLYRAGHFNISTWIPFLLAVLQAVIGLLSIWPSIIAIV</sequence>
<organism evidence="7 8">
    <name type="scientific">Coprinopsis marcescibilis</name>
    <name type="common">Agaric fungus</name>
    <name type="synonym">Psathyrella marcescibilis</name>
    <dbReference type="NCBI Taxonomy" id="230819"/>
    <lineage>
        <taxon>Eukaryota</taxon>
        <taxon>Fungi</taxon>
        <taxon>Dikarya</taxon>
        <taxon>Basidiomycota</taxon>
        <taxon>Agaricomycotina</taxon>
        <taxon>Agaricomycetes</taxon>
        <taxon>Agaricomycetidae</taxon>
        <taxon>Agaricales</taxon>
        <taxon>Agaricineae</taxon>
        <taxon>Psathyrellaceae</taxon>
        <taxon>Coprinopsis</taxon>
    </lineage>
</organism>
<gene>
    <name evidence="7" type="ORF">FA15DRAFT_621211</name>
</gene>
<evidence type="ECO:0000256" key="5">
    <source>
        <dbReference type="ARBA" id="ARBA00023136"/>
    </source>
</evidence>
<evidence type="ECO:0000256" key="4">
    <source>
        <dbReference type="ARBA" id="ARBA00022989"/>
    </source>
</evidence>
<dbReference type="OrthoDB" id="2131401at2759"/>
<dbReference type="PANTHER" id="PTHR22779">
    <property type="entry name" value="SD17342P"/>
    <property type="match status" value="1"/>
</dbReference>
<dbReference type="PANTHER" id="PTHR22779:SF6">
    <property type="entry name" value="SD17342P"/>
    <property type="match status" value="1"/>
</dbReference>
<feature type="transmembrane region" description="Helical" evidence="6">
    <location>
        <begin position="47"/>
        <end position="67"/>
    </location>
</feature>
<keyword evidence="4 6" id="KW-1133">Transmembrane helix</keyword>
<comment type="similarity">
    <text evidence="2">Belongs to the TMEM170 family.</text>
</comment>
<feature type="transmembrane region" description="Helical" evidence="6">
    <location>
        <begin position="166"/>
        <end position="187"/>
    </location>
</feature>
<feature type="transmembrane region" description="Helical" evidence="6">
    <location>
        <begin position="126"/>
        <end position="154"/>
    </location>
</feature>
<dbReference type="GO" id="GO:0016020">
    <property type="term" value="C:membrane"/>
    <property type="evidence" value="ECO:0007669"/>
    <property type="project" value="UniProtKB-SubCell"/>
</dbReference>
<keyword evidence="3 6" id="KW-0812">Transmembrane</keyword>
<dbReference type="InterPro" id="IPR019334">
    <property type="entry name" value="TMEM170A/B/YPR153W-like"/>
</dbReference>
<evidence type="ECO:0000256" key="1">
    <source>
        <dbReference type="ARBA" id="ARBA00004141"/>
    </source>
</evidence>
<evidence type="ECO:0008006" key="9">
    <source>
        <dbReference type="Google" id="ProtNLM"/>
    </source>
</evidence>
<accession>A0A5C3KRY6</accession>
<evidence type="ECO:0000313" key="8">
    <source>
        <dbReference type="Proteomes" id="UP000307440"/>
    </source>
</evidence>
<reference evidence="7 8" key="1">
    <citation type="journal article" date="2019" name="Nat. Ecol. Evol.">
        <title>Megaphylogeny resolves global patterns of mushroom evolution.</title>
        <authorList>
            <person name="Varga T."/>
            <person name="Krizsan K."/>
            <person name="Foldi C."/>
            <person name="Dima B."/>
            <person name="Sanchez-Garcia M."/>
            <person name="Sanchez-Ramirez S."/>
            <person name="Szollosi G.J."/>
            <person name="Szarkandi J.G."/>
            <person name="Papp V."/>
            <person name="Albert L."/>
            <person name="Andreopoulos W."/>
            <person name="Angelini C."/>
            <person name="Antonin V."/>
            <person name="Barry K.W."/>
            <person name="Bougher N.L."/>
            <person name="Buchanan P."/>
            <person name="Buyck B."/>
            <person name="Bense V."/>
            <person name="Catcheside P."/>
            <person name="Chovatia M."/>
            <person name="Cooper J."/>
            <person name="Damon W."/>
            <person name="Desjardin D."/>
            <person name="Finy P."/>
            <person name="Geml J."/>
            <person name="Haridas S."/>
            <person name="Hughes K."/>
            <person name="Justo A."/>
            <person name="Karasinski D."/>
            <person name="Kautmanova I."/>
            <person name="Kiss B."/>
            <person name="Kocsube S."/>
            <person name="Kotiranta H."/>
            <person name="LaButti K.M."/>
            <person name="Lechner B.E."/>
            <person name="Liimatainen K."/>
            <person name="Lipzen A."/>
            <person name="Lukacs Z."/>
            <person name="Mihaltcheva S."/>
            <person name="Morgado L.N."/>
            <person name="Niskanen T."/>
            <person name="Noordeloos M.E."/>
            <person name="Ohm R.A."/>
            <person name="Ortiz-Santana B."/>
            <person name="Ovrebo C."/>
            <person name="Racz N."/>
            <person name="Riley R."/>
            <person name="Savchenko A."/>
            <person name="Shiryaev A."/>
            <person name="Soop K."/>
            <person name="Spirin V."/>
            <person name="Szebenyi C."/>
            <person name="Tomsovsky M."/>
            <person name="Tulloss R.E."/>
            <person name="Uehling J."/>
            <person name="Grigoriev I.V."/>
            <person name="Vagvolgyi C."/>
            <person name="Papp T."/>
            <person name="Martin F.M."/>
            <person name="Miettinen O."/>
            <person name="Hibbett D.S."/>
            <person name="Nagy L.G."/>
        </authorList>
    </citation>
    <scope>NUCLEOTIDE SEQUENCE [LARGE SCALE GENOMIC DNA]</scope>
    <source>
        <strain evidence="7 8">CBS 121175</strain>
    </source>
</reference>
<comment type="subcellular location">
    <subcellularLocation>
        <location evidence="1">Membrane</location>
        <topology evidence="1">Multi-pass membrane protein</topology>
    </subcellularLocation>
</comment>
<dbReference type="EMBL" id="ML210223">
    <property type="protein sequence ID" value="TFK23216.1"/>
    <property type="molecule type" value="Genomic_DNA"/>
</dbReference>